<organism evidence="1 2">
    <name type="scientific">Bacillus arachidis</name>
    <dbReference type="NCBI Taxonomy" id="2819290"/>
    <lineage>
        <taxon>Bacteria</taxon>
        <taxon>Bacillati</taxon>
        <taxon>Bacillota</taxon>
        <taxon>Bacilli</taxon>
        <taxon>Bacillales</taxon>
        <taxon>Bacillaceae</taxon>
        <taxon>Bacillus</taxon>
    </lineage>
</organism>
<name>A0ABS3P1V3_9BACI</name>
<dbReference type="Proteomes" id="UP000677611">
    <property type="component" value="Unassembled WGS sequence"/>
</dbReference>
<protein>
    <submittedName>
        <fullName evidence="1">Uncharacterized protein</fullName>
    </submittedName>
</protein>
<evidence type="ECO:0000313" key="1">
    <source>
        <dbReference type="EMBL" id="MBO1626747.1"/>
    </source>
</evidence>
<dbReference type="RefSeq" id="WP_208018309.1">
    <property type="nucleotide sequence ID" value="NZ_JAGDQJ010000018.1"/>
</dbReference>
<sequence length="97" mass="11080">MLMVKQPLISIKLPPSSNPLAHPLFIPSTSIYESNIATYATFIKINTALFDNFITKSNRNDYYLLRINVQKYPRLKIQHNKDVLWGSTARKSLIGEG</sequence>
<accession>A0ABS3P1V3</accession>
<evidence type="ECO:0000313" key="2">
    <source>
        <dbReference type="Proteomes" id="UP000677611"/>
    </source>
</evidence>
<proteinExistence type="predicted"/>
<dbReference type="EMBL" id="JAGDQJ010000018">
    <property type="protein sequence ID" value="MBO1626747.1"/>
    <property type="molecule type" value="Genomic_DNA"/>
</dbReference>
<reference evidence="1 2" key="1">
    <citation type="submission" date="2021-03" db="EMBL/GenBank/DDBJ databases">
        <title>Identification of novel Bacillus strains.</title>
        <authorList>
            <person name="Xiao Z."/>
            <person name="Li Y."/>
            <person name="Shen J."/>
        </authorList>
    </citation>
    <scope>NUCLEOTIDE SEQUENCE [LARGE SCALE GENOMIC DNA]</scope>
    <source>
        <strain evidence="1 2">SY8</strain>
    </source>
</reference>
<gene>
    <name evidence="1" type="ORF">J4P90_16140</name>
</gene>
<comment type="caution">
    <text evidence="1">The sequence shown here is derived from an EMBL/GenBank/DDBJ whole genome shotgun (WGS) entry which is preliminary data.</text>
</comment>
<keyword evidence="2" id="KW-1185">Reference proteome</keyword>